<dbReference type="EMBL" id="BTSY01000002">
    <property type="protein sequence ID" value="GMT13669.1"/>
    <property type="molecule type" value="Genomic_DNA"/>
</dbReference>
<sequence>LQQLQPIAARSVQQPTAVQQPNQVLQNVVQVPPLQQQLQHSIPQVQQPIATQSVQPAPVAVQRPVQQPFIVTQSSQPAQVVVQSTATPTPSPTVR</sequence>
<reference evidence="1" key="1">
    <citation type="submission" date="2023-10" db="EMBL/GenBank/DDBJ databases">
        <title>Genome assembly of Pristionchus species.</title>
        <authorList>
            <person name="Yoshida K."/>
            <person name="Sommer R.J."/>
        </authorList>
    </citation>
    <scope>NUCLEOTIDE SEQUENCE</scope>
    <source>
        <strain evidence="1">RS5133</strain>
    </source>
</reference>
<dbReference type="AlphaFoldDB" id="A0AAV5V2M7"/>
<accession>A0AAV5V2M7</accession>
<name>A0AAV5V2M7_9BILA</name>
<gene>
    <name evidence="1" type="ORF">PFISCL1PPCAC_4966</name>
</gene>
<keyword evidence="2" id="KW-1185">Reference proteome</keyword>
<proteinExistence type="predicted"/>
<feature type="non-terminal residue" evidence="1">
    <location>
        <position position="1"/>
    </location>
</feature>
<organism evidence="1 2">
    <name type="scientific">Pristionchus fissidentatus</name>
    <dbReference type="NCBI Taxonomy" id="1538716"/>
    <lineage>
        <taxon>Eukaryota</taxon>
        <taxon>Metazoa</taxon>
        <taxon>Ecdysozoa</taxon>
        <taxon>Nematoda</taxon>
        <taxon>Chromadorea</taxon>
        <taxon>Rhabditida</taxon>
        <taxon>Rhabditina</taxon>
        <taxon>Diplogasteromorpha</taxon>
        <taxon>Diplogasteroidea</taxon>
        <taxon>Neodiplogasteridae</taxon>
        <taxon>Pristionchus</taxon>
    </lineage>
</organism>
<protein>
    <submittedName>
        <fullName evidence="1">Uncharacterized protein</fullName>
    </submittedName>
</protein>
<feature type="non-terminal residue" evidence="1">
    <location>
        <position position="95"/>
    </location>
</feature>
<evidence type="ECO:0000313" key="1">
    <source>
        <dbReference type="EMBL" id="GMT13669.1"/>
    </source>
</evidence>
<comment type="caution">
    <text evidence="1">The sequence shown here is derived from an EMBL/GenBank/DDBJ whole genome shotgun (WGS) entry which is preliminary data.</text>
</comment>
<evidence type="ECO:0000313" key="2">
    <source>
        <dbReference type="Proteomes" id="UP001432322"/>
    </source>
</evidence>
<dbReference type="Proteomes" id="UP001432322">
    <property type="component" value="Unassembled WGS sequence"/>
</dbReference>